<reference evidence="1" key="1">
    <citation type="journal article" date="2015" name="Nature">
        <title>Complex archaea that bridge the gap between prokaryotes and eukaryotes.</title>
        <authorList>
            <person name="Spang A."/>
            <person name="Saw J.H."/>
            <person name="Jorgensen S.L."/>
            <person name="Zaremba-Niedzwiedzka K."/>
            <person name="Martijn J."/>
            <person name="Lind A.E."/>
            <person name="van Eijk R."/>
            <person name="Schleper C."/>
            <person name="Guy L."/>
            <person name="Ettema T.J."/>
        </authorList>
    </citation>
    <scope>NUCLEOTIDE SEQUENCE</scope>
</reference>
<name>A0A0F9SBZ2_9ZZZZ</name>
<protein>
    <submittedName>
        <fullName evidence="1">Uncharacterized protein</fullName>
    </submittedName>
</protein>
<dbReference type="AlphaFoldDB" id="A0A0F9SBZ2"/>
<gene>
    <name evidence="1" type="ORF">LCGC14_0792760</name>
</gene>
<accession>A0A0F9SBZ2</accession>
<sequence length="100" mass="11452">MVNSEWNEDLAIHVVPRIGSLNTMIGIARTPIKDDRVVIYLHCWVLPQLDSVKLVAINSYNEAVATSEMIYIPDAKSWTWIIADWSRRIKKSSTHCVRSN</sequence>
<comment type="caution">
    <text evidence="1">The sequence shown here is derived from an EMBL/GenBank/DDBJ whole genome shotgun (WGS) entry which is preliminary data.</text>
</comment>
<proteinExistence type="predicted"/>
<evidence type="ECO:0000313" key="1">
    <source>
        <dbReference type="EMBL" id="KKN34526.1"/>
    </source>
</evidence>
<organism evidence="1">
    <name type="scientific">marine sediment metagenome</name>
    <dbReference type="NCBI Taxonomy" id="412755"/>
    <lineage>
        <taxon>unclassified sequences</taxon>
        <taxon>metagenomes</taxon>
        <taxon>ecological metagenomes</taxon>
    </lineage>
</organism>
<dbReference type="EMBL" id="LAZR01002099">
    <property type="protein sequence ID" value="KKN34526.1"/>
    <property type="molecule type" value="Genomic_DNA"/>
</dbReference>